<keyword evidence="2" id="KW-1185">Reference proteome</keyword>
<reference evidence="1 2" key="1">
    <citation type="submission" date="2016-09" db="EMBL/GenBank/DDBJ databases">
        <title>Rhizobium sp. nov., a novel species isolated from the rice rhizosphere.</title>
        <authorList>
            <person name="Zhao J."/>
            <person name="Zhang X."/>
        </authorList>
    </citation>
    <scope>NUCLEOTIDE SEQUENCE [LARGE SCALE GENOMIC DNA]</scope>
    <source>
        <strain evidence="1 2">1.7048</strain>
    </source>
</reference>
<dbReference type="OrthoDB" id="9803476at2"/>
<dbReference type="Gene3D" id="3.30.530.20">
    <property type="match status" value="1"/>
</dbReference>
<organism evidence="1 2">
    <name type="scientific">Xaviernesmea oryzae</name>
    <dbReference type="NCBI Taxonomy" id="464029"/>
    <lineage>
        <taxon>Bacteria</taxon>
        <taxon>Pseudomonadati</taxon>
        <taxon>Pseudomonadota</taxon>
        <taxon>Alphaproteobacteria</taxon>
        <taxon>Hyphomicrobiales</taxon>
        <taxon>Rhizobiaceae</taxon>
        <taxon>Rhizobium/Agrobacterium group</taxon>
        <taxon>Xaviernesmea</taxon>
    </lineage>
</organism>
<protein>
    <recommendedName>
        <fullName evidence="3">Polyketide cyclase</fullName>
    </recommendedName>
</protein>
<dbReference type="Proteomes" id="UP000186364">
    <property type="component" value="Unassembled WGS sequence"/>
</dbReference>
<sequence length="115" mass="12711">MTDIVPTEAVLLFDCELDAPQPKVWRALSIPALREQWLPSADLVDAEGTPIEPGQAIRYRMRESAPPFRESHVTIRLSPGRQGGTHIRIVHELAKLRAARTPAANANLTARLRAA</sequence>
<dbReference type="InterPro" id="IPR023393">
    <property type="entry name" value="START-like_dom_sf"/>
</dbReference>
<evidence type="ECO:0000313" key="2">
    <source>
        <dbReference type="Proteomes" id="UP000186364"/>
    </source>
</evidence>
<evidence type="ECO:0008006" key="3">
    <source>
        <dbReference type="Google" id="ProtNLM"/>
    </source>
</evidence>
<dbReference type="RefSeq" id="WP_075628412.1">
    <property type="nucleotide sequence ID" value="NZ_FOAM01000004.1"/>
</dbReference>
<accession>A0A1Q9AUD7</accession>
<dbReference type="SUPFAM" id="SSF55961">
    <property type="entry name" value="Bet v1-like"/>
    <property type="match status" value="1"/>
</dbReference>
<dbReference type="AlphaFoldDB" id="A0A1Q9AUD7"/>
<gene>
    <name evidence="1" type="ORF">BJF93_03865</name>
</gene>
<dbReference type="CDD" id="cd07814">
    <property type="entry name" value="SRPBCC_CalC_Aha1-like"/>
    <property type="match status" value="1"/>
</dbReference>
<dbReference type="EMBL" id="MKIP01000053">
    <property type="protein sequence ID" value="OLP59069.1"/>
    <property type="molecule type" value="Genomic_DNA"/>
</dbReference>
<comment type="caution">
    <text evidence="1">The sequence shown here is derived from an EMBL/GenBank/DDBJ whole genome shotgun (WGS) entry which is preliminary data.</text>
</comment>
<evidence type="ECO:0000313" key="1">
    <source>
        <dbReference type="EMBL" id="OLP59069.1"/>
    </source>
</evidence>
<proteinExistence type="predicted"/>
<name>A0A1Q9AUD7_9HYPH</name>